<evidence type="ECO:0000313" key="3">
    <source>
        <dbReference type="Proteomes" id="UP001332243"/>
    </source>
</evidence>
<evidence type="ECO:0000313" key="2">
    <source>
        <dbReference type="EMBL" id="MEE6261066.1"/>
    </source>
</evidence>
<dbReference type="Pfam" id="PF11716">
    <property type="entry name" value="MDMPI_N"/>
    <property type="match status" value="1"/>
</dbReference>
<gene>
    <name evidence="2" type="ORF">V1633_21530</name>
</gene>
<keyword evidence="2" id="KW-0413">Isomerase</keyword>
<accession>A0ABU7RXK4</accession>
<dbReference type="InterPro" id="IPR017517">
    <property type="entry name" value="Maleyloyr_isom"/>
</dbReference>
<proteinExistence type="predicted"/>
<dbReference type="InterPro" id="IPR024344">
    <property type="entry name" value="MDMPI_metal-binding"/>
</dbReference>
<dbReference type="EMBL" id="JAZGQK010000017">
    <property type="protein sequence ID" value="MEE6261066.1"/>
    <property type="molecule type" value="Genomic_DNA"/>
</dbReference>
<organism evidence="2 3">
    <name type="scientific">Plantactinospora sonchi</name>
    <dbReference type="NCBI Taxonomy" id="1544735"/>
    <lineage>
        <taxon>Bacteria</taxon>
        <taxon>Bacillati</taxon>
        <taxon>Actinomycetota</taxon>
        <taxon>Actinomycetes</taxon>
        <taxon>Micromonosporales</taxon>
        <taxon>Micromonosporaceae</taxon>
        <taxon>Plantactinospora</taxon>
    </lineage>
</organism>
<reference evidence="2 3" key="1">
    <citation type="submission" date="2024-01" db="EMBL/GenBank/DDBJ databases">
        <title>Genome insights into Plantactinospora sonchi sp. nov.</title>
        <authorList>
            <person name="Wang L."/>
        </authorList>
    </citation>
    <scope>NUCLEOTIDE SEQUENCE [LARGE SCALE GENOMIC DNA]</scope>
    <source>
        <strain evidence="2 3">NEAU-QY2</strain>
    </source>
</reference>
<keyword evidence="3" id="KW-1185">Reference proteome</keyword>
<dbReference type="SUPFAM" id="SSF109854">
    <property type="entry name" value="DinB/YfiT-like putative metalloenzymes"/>
    <property type="match status" value="1"/>
</dbReference>
<dbReference type="GO" id="GO:0016853">
    <property type="term" value="F:isomerase activity"/>
    <property type="evidence" value="ECO:0007669"/>
    <property type="project" value="UniProtKB-KW"/>
</dbReference>
<dbReference type="NCBIfam" id="TIGR03083">
    <property type="entry name" value="maleylpyruvate isomerase family mycothiol-dependent enzyme"/>
    <property type="match status" value="1"/>
</dbReference>
<feature type="domain" description="Mycothiol-dependent maleylpyruvate isomerase metal-binding" evidence="1">
    <location>
        <begin position="21"/>
        <end position="108"/>
    </location>
</feature>
<dbReference type="RefSeq" id="WP_331216166.1">
    <property type="nucleotide sequence ID" value="NZ_JAZGQK010000017.1"/>
</dbReference>
<dbReference type="Proteomes" id="UP001332243">
    <property type="component" value="Unassembled WGS sequence"/>
</dbReference>
<name>A0ABU7RXK4_9ACTN</name>
<sequence length="227" mass="24582">MTEKHARTRIERENDTWSRIHAERAALAADLAGLTDRQFATPSLCAGLTVREVLAHLTAAASLNSWQWLAGVIRCRFDFDKQVVMRLNEQLGATAAETLERFGGIVTSRTKPPLPTMAMLGETIVHGEDIRRPLDIRRAYPIETITQVARYYQGSDQVVLAKGRVRGLRLVANDGPFSGGSGPLVSGTTLALTMAMTGRTTYCDELDGDGVTTLRERCAPAGPGASG</sequence>
<evidence type="ECO:0000259" key="1">
    <source>
        <dbReference type="Pfam" id="PF11716"/>
    </source>
</evidence>
<comment type="caution">
    <text evidence="2">The sequence shown here is derived from an EMBL/GenBank/DDBJ whole genome shotgun (WGS) entry which is preliminary data.</text>
</comment>
<dbReference type="InterPro" id="IPR034660">
    <property type="entry name" value="DinB/YfiT-like"/>
</dbReference>
<protein>
    <submittedName>
        <fullName evidence="2">Maleylpyruvate isomerase family mycothiol-dependent enzyme</fullName>
    </submittedName>
</protein>
<dbReference type="Gene3D" id="1.20.120.450">
    <property type="entry name" value="dinb family like domain"/>
    <property type="match status" value="1"/>
</dbReference>